<organism evidence="1 2">
    <name type="scientific">Portunus trituberculatus</name>
    <name type="common">Swimming crab</name>
    <name type="synonym">Neptunus trituberculatus</name>
    <dbReference type="NCBI Taxonomy" id="210409"/>
    <lineage>
        <taxon>Eukaryota</taxon>
        <taxon>Metazoa</taxon>
        <taxon>Ecdysozoa</taxon>
        <taxon>Arthropoda</taxon>
        <taxon>Crustacea</taxon>
        <taxon>Multicrustacea</taxon>
        <taxon>Malacostraca</taxon>
        <taxon>Eumalacostraca</taxon>
        <taxon>Eucarida</taxon>
        <taxon>Decapoda</taxon>
        <taxon>Pleocyemata</taxon>
        <taxon>Brachyura</taxon>
        <taxon>Eubrachyura</taxon>
        <taxon>Portunoidea</taxon>
        <taxon>Portunidae</taxon>
        <taxon>Portuninae</taxon>
        <taxon>Portunus</taxon>
    </lineage>
</organism>
<accession>A0A5B7E3Z1</accession>
<proteinExistence type="predicted"/>
<evidence type="ECO:0000313" key="2">
    <source>
        <dbReference type="Proteomes" id="UP000324222"/>
    </source>
</evidence>
<keyword evidence="2" id="KW-1185">Reference proteome</keyword>
<gene>
    <name evidence="1" type="ORF">E2C01_021890</name>
</gene>
<name>A0A5B7E3Z1_PORTR</name>
<protein>
    <submittedName>
        <fullName evidence="1">Uncharacterized protein</fullName>
    </submittedName>
</protein>
<sequence length="114" mass="12885">MELPGVLRMAWKTDYIFEATHRINFDTSISQSSYTILQRASTTSPHLAHMGWRGPLLLPQTAACAHRQLVPAVSRETRAAHPPLSPSGLRRCWSLPRSNETPLTHAHHDLRLRT</sequence>
<evidence type="ECO:0000313" key="1">
    <source>
        <dbReference type="EMBL" id="MPC28680.1"/>
    </source>
</evidence>
<reference evidence="1 2" key="1">
    <citation type="submission" date="2019-05" db="EMBL/GenBank/DDBJ databases">
        <title>Another draft genome of Portunus trituberculatus and its Hox gene families provides insights of decapod evolution.</title>
        <authorList>
            <person name="Jeong J.-H."/>
            <person name="Song I."/>
            <person name="Kim S."/>
            <person name="Choi T."/>
            <person name="Kim D."/>
            <person name="Ryu S."/>
            <person name="Kim W."/>
        </authorList>
    </citation>
    <scope>NUCLEOTIDE SEQUENCE [LARGE SCALE GENOMIC DNA]</scope>
    <source>
        <tissue evidence="1">Muscle</tissue>
    </source>
</reference>
<comment type="caution">
    <text evidence="1">The sequence shown here is derived from an EMBL/GenBank/DDBJ whole genome shotgun (WGS) entry which is preliminary data.</text>
</comment>
<dbReference type="EMBL" id="VSRR010001950">
    <property type="protein sequence ID" value="MPC28680.1"/>
    <property type="molecule type" value="Genomic_DNA"/>
</dbReference>
<dbReference type="AlphaFoldDB" id="A0A5B7E3Z1"/>
<dbReference type="Proteomes" id="UP000324222">
    <property type="component" value="Unassembled WGS sequence"/>
</dbReference>